<dbReference type="InterPro" id="IPR023753">
    <property type="entry name" value="FAD/NAD-binding_dom"/>
</dbReference>
<dbReference type="PANTHER" id="PTHR42913">
    <property type="entry name" value="APOPTOSIS-INDUCING FACTOR 1"/>
    <property type="match status" value="1"/>
</dbReference>
<dbReference type="Proteomes" id="UP000019205">
    <property type="component" value="Chromosome"/>
</dbReference>
<dbReference type="eggNOG" id="COG1252">
    <property type="taxonomic scope" value="Bacteria"/>
</dbReference>
<dbReference type="PROSITE" id="PS51257">
    <property type="entry name" value="PROKAR_LIPOPROTEIN"/>
    <property type="match status" value="1"/>
</dbReference>
<dbReference type="PRINTS" id="PR00368">
    <property type="entry name" value="FADPNR"/>
</dbReference>
<comment type="similarity">
    <text evidence="2">Belongs to the NADH dehydrogenase family.</text>
</comment>
<keyword evidence="3" id="KW-0285">Flavoprotein</keyword>
<dbReference type="GO" id="GO:0003955">
    <property type="term" value="F:NAD(P)H dehydrogenase (quinone) activity"/>
    <property type="evidence" value="ECO:0007669"/>
    <property type="project" value="TreeGrafter"/>
</dbReference>
<evidence type="ECO:0000313" key="7">
    <source>
        <dbReference type="EMBL" id="EAQ98248.1"/>
    </source>
</evidence>
<feature type="domain" description="FAD/NAD(P)-binding" evidence="6">
    <location>
        <begin position="5"/>
        <end position="294"/>
    </location>
</feature>
<evidence type="ECO:0000259" key="6">
    <source>
        <dbReference type="Pfam" id="PF07992"/>
    </source>
</evidence>
<proteinExistence type="inferred from homology"/>
<evidence type="ECO:0000256" key="4">
    <source>
        <dbReference type="ARBA" id="ARBA00022827"/>
    </source>
</evidence>
<keyword evidence="4" id="KW-0274">FAD</keyword>
<reference evidence="7 8" key="1">
    <citation type="journal article" date="2007" name="Proc. Natl. Acad. Sci. U.S.A.">
        <title>Characterization of a marine gammaproteobacterium capable of aerobic anoxygenic photosynthesis.</title>
        <authorList>
            <person name="Fuchs B.M."/>
            <person name="Spring S."/>
            <person name="Teeling H."/>
            <person name="Quast C."/>
            <person name="Wulf J."/>
            <person name="Schattenhofer M."/>
            <person name="Yan S."/>
            <person name="Ferriera S."/>
            <person name="Johnson J."/>
            <person name="Glockner F.O."/>
            <person name="Amann R."/>
        </authorList>
    </citation>
    <scope>NUCLEOTIDE SEQUENCE [LARGE SCALE GENOMIC DNA]</scope>
    <source>
        <strain evidence="7">KT71</strain>
    </source>
</reference>
<dbReference type="OrthoDB" id="9781621at2"/>
<evidence type="ECO:0000256" key="3">
    <source>
        <dbReference type="ARBA" id="ARBA00022630"/>
    </source>
</evidence>
<reference evidence="7 8" key="2">
    <citation type="journal article" date="2009" name="PLoS ONE">
        <title>The photosynthetic apparatus and its regulation in the aerobic gammaproteobacterium Congregibacter litoralis gen. nov., sp. nov.</title>
        <authorList>
            <person name="Spring S."/>
            <person name="Lunsdorf H."/>
            <person name="Fuchs B.M."/>
            <person name="Tindall B.J."/>
        </authorList>
    </citation>
    <scope>NUCLEOTIDE SEQUENCE [LARGE SCALE GENOMIC DNA]</scope>
    <source>
        <strain evidence="7">KT71</strain>
    </source>
</reference>
<keyword evidence="8" id="KW-1185">Reference proteome</keyword>
<evidence type="ECO:0000313" key="8">
    <source>
        <dbReference type="Proteomes" id="UP000019205"/>
    </source>
</evidence>
<dbReference type="EMBL" id="AAOA02000002">
    <property type="protein sequence ID" value="EAQ98248.1"/>
    <property type="molecule type" value="Genomic_DNA"/>
</dbReference>
<name>A4A7H9_9GAMM</name>
<organism evidence="7 8">
    <name type="scientific">Congregibacter litoralis KT71</name>
    <dbReference type="NCBI Taxonomy" id="314285"/>
    <lineage>
        <taxon>Bacteria</taxon>
        <taxon>Pseudomonadati</taxon>
        <taxon>Pseudomonadota</taxon>
        <taxon>Gammaproteobacteria</taxon>
        <taxon>Cellvibrionales</taxon>
        <taxon>Halieaceae</taxon>
        <taxon>Congregibacter</taxon>
    </lineage>
</organism>
<protein>
    <submittedName>
        <fullName evidence="7">NADH dehydrogenase, FAD-containing subunit</fullName>
        <ecNumber evidence="7">1.6.99.3</ecNumber>
    </submittedName>
</protein>
<dbReference type="RefSeq" id="WP_008293077.1">
    <property type="nucleotide sequence ID" value="NZ_CM002299.1"/>
</dbReference>
<evidence type="ECO:0000256" key="5">
    <source>
        <dbReference type="ARBA" id="ARBA00023002"/>
    </source>
</evidence>
<dbReference type="InterPro" id="IPR051169">
    <property type="entry name" value="NADH-Q_oxidoreductase"/>
</dbReference>
<keyword evidence="5 7" id="KW-0560">Oxidoreductase</keyword>
<evidence type="ECO:0000256" key="2">
    <source>
        <dbReference type="ARBA" id="ARBA00005272"/>
    </source>
</evidence>
<comment type="cofactor">
    <cofactor evidence="1">
        <name>FAD</name>
        <dbReference type="ChEBI" id="CHEBI:57692"/>
    </cofactor>
</comment>
<dbReference type="HOGENOM" id="CLU_021377_7_2_6"/>
<comment type="caution">
    <text evidence="7">The sequence shown here is derived from an EMBL/GenBank/DDBJ whole genome shotgun (WGS) entry which is preliminary data.</text>
</comment>
<dbReference type="SUPFAM" id="SSF51905">
    <property type="entry name" value="FAD/NAD(P)-binding domain"/>
    <property type="match status" value="1"/>
</dbReference>
<dbReference type="PANTHER" id="PTHR42913:SF3">
    <property type="entry name" value="64 KDA MITOCHONDRIAL NADH DEHYDROGENASE (EUROFUNG)"/>
    <property type="match status" value="1"/>
</dbReference>
<dbReference type="PRINTS" id="PR00411">
    <property type="entry name" value="PNDRDTASEI"/>
</dbReference>
<dbReference type="STRING" id="314285.KT71_03337"/>
<sequence>MKKPSVIIVGGGFAGLACARELPSKDFAVTLIDRKSSFEFLPNIHELVSGVKKPKQVQLPFRSNLRAAGHRFVQGDVVAIDPDARRVTLEAQKHYEADYLVIALGSKDADYGVSGVSQHSYGFKSVAQCQAIHKRLNALSRSGGKVVIIGGGLEGIEALGEMLRRYRDTPLKLTLVEARDQLLPGGPQAVGELIARHCEDWEVECVMADPVERITAKTVLLSSGRRLRSDLTIWTGGPAPPPLLASSGLADAECWAPVDAFLSHPGYRNVYVAGDAAEPENPISKQAYHALDMGRLIGENIQRQTKRKRLRRYKPSPKPTLLAFGDIDSVLISDKLTLAGPPLGAAKELVFATVIADLDMRPGKVRLNAVVRRGKQATEQLLWPTLSNWRALKKQTQVRKLS</sequence>
<dbReference type="InterPro" id="IPR036188">
    <property type="entry name" value="FAD/NAD-bd_sf"/>
</dbReference>
<dbReference type="Pfam" id="PF07992">
    <property type="entry name" value="Pyr_redox_2"/>
    <property type="match status" value="1"/>
</dbReference>
<evidence type="ECO:0000256" key="1">
    <source>
        <dbReference type="ARBA" id="ARBA00001974"/>
    </source>
</evidence>
<dbReference type="Gene3D" id="3.50.50.100">
    <property type="match status" value="1"/>
</dbReference>
<gene>
    <name evidence="7" type="ORF">KT71_03337</name>
</gene>
<dbReference type="EC" id="1.6.99.3" evidence="7"/>
<dbReference type="GO" id="GO:0019646">
    <property type="term" value="P:aerobic electron transport chain"/>
    <property type="evidence" value="ECO:0007669"/>
    <property type="project" value="TreeGrafter"/>
</dbReference>
<accession>A4A7H9</accession>
<dbReference type="AlphaFoldDB" id="A4A7H9"/>